<evidence type="ECO:0000313" key="3">
    <source>
        <dbReference type="Proteomes" id="UP000177913"/>
    </source>
</evidence>
<accession>A0A1F7GWJ1</accession>
<dbReference type="EMBL" id="MFZO01000048">
    <property type="protein sequence ID" value="OGK23349.1"/>
    <property type="molecule type" value="Genomic_DNA"/>
</dbReference>
<protein>
    <recommendedName>
        <fullName evidence="4">F0F1 ATP synthase subunit</fullName>
    </recommendedName>
</protein>
<keyword evidence="1" id="KW-0472">Membrane</keyword>
<dbReference type="InterPro" id="IPR032820">
    <property type="entry name" value="ATPase_put"/>
</dbReference>
<reference evidence="2 3" key="1">
    <citation type="journal article" date="2016" name="Nat. Commun.">
        <title>Thousands of microbial genomes shed light on interconnected biogeochemical processes in an aquifer system.</title>
        <authorList>
            <person name="Anantharaman K."/>
            <person name="Brown C.T."/>
            <person name="Hug L.A."/>
            <person name="Sharon I."/>
            <person name="Castelle C.J."/>
            <person name="Probst A.J."/>
            <person name="Thomas B.C."/>
            <person name="Singh A."/>
            <person name="Wilkins M.J."/>
            <person name="Karaoz U."/>
            <person name="Brodie E.L."/>
            <person name="Williams K.H."/>
            <person name="Hubbard S.S."/>
            <person name="Banfield J.F."/>
        </authorList>
    </citation>
    <scope>NUCLEOTIDE SEQUENCE [LARGE SCALE GENOMIC DNA]</scope>
</reference>
<dbReference type="Proteomes" id="UP000177913">
    <property type="component" value="Unassembled WGS sequence"/>
</dbReference>
<keyword evidence="1" id="KW-1133">Transmembrane helix</keyword>
<organism evidence="2 3">
    <name type="scientific">Candidatus Roizmanbacteria bacterium RIFCSPHIGHO2_02_FULL_38_11</name>
    <dbReference type="NCBI Taxonomy" id="1802039"/>
    <lineage>
        <taxon>Bacteria</taxon>
        <taxon>Candidatus Roizmaniibacteriota</taxon>
    </lineage>
</organism>
<sequence>MLVNSHSLCKKKARNDVMKLSHLIRRRRKRLIAGGKDYEQTGSSSGFESGLTNSGVADKIKKEKVIYGVDQEGYIKKIATGDVKKKGGLKKTPVDWGYLNIGYYLVTPIVAGVFLGLGLDYWLNTKPFFVVFFLFLGTVGSFYNIFKLLTPPKAGLKAK</sequence>
<comment type="caution">
    <text evidence="2">The sequence shown here is derived from an EMBL/GenBank/DDBJ whole genome shotgun (WGS) entry which is preliminary data.</text>
</comment>
<name>A0A1F7GWJ1_9BACT</name>
<feature type="transmembrane region" description="Helical" evidence="1">
    <location>
        <begin position="101"/>
        <end position="122"/>
    </location>
</feature>
<keyword evidence="1" id="KW-0812">Transmembrane</keyword>
<dbReference type="Pfam" id="PF09527">
    <property type="entry name" value="ATPase_gene1"/>
    <property type="match status" value="1"/>
</dbReference>
<proteinExistence type="predicted"/>
<dbReference type="AlphaFoldDB" id="A0A1F7GWJ1"/>
<feature type="transmembrane region" description="Helical" evidence="1">
    <location>
        <begin position="128"/>
        <end position="149"/>
    </location>
</feature>
<evidence type="ECO:0000256" key="1">
    <source>
        <dbReference type="SAM" id="Phobius"/>
    </source>
</evidence>
<evidence type="ECO:0000313" key="2">
    <source>
        <dbReference type="EMBL" id="OGK23349.1"/>
    </source>
</evidence>
<gene>
    <name evidence="2" type="ORF">A3C25_06445</name>
</gene>
<evidence type="ECO:0008006" key="4">
    <source>
        <dbReference type="Google" id="ProtNLM"/>
    </source>
</evidence>